<sequence>MEPDRSPDDAYRAKYSQVLNHCYHGDKMKCLILEDDIVFLHNPERTRDVLVENTITMFNTEDSAYDCTKRGFGWLPSTHTGDGSQCRIFSKPPASCLSQCLEEENAAQLDFGLKACQSHCGLTQKRFLLAVHSGLSSTMDREDT</sequence>
<dbReference type="OrthoDB" id="2128908at2759"/>
<dbReference type="EMBL" id="MU007087">
    <property type="protein sequence ID" value="KAF2422857.1"/>
    <property type="molecule type" value="Genomic_DNA"/>
</dbReference>
<dbReference type="Proteomes" id="UP000800235">
    <property type="component" value="Unassembled WGS sequence"/>
</dbReference>
<protein>
    <submittedName>
        <fullName evidence="1">Uncharacterized protein</fullName>
    </submittedName>
</protein>
<comment type="caution">
    <text evidence="1">The sequence shown here is derived from an EMBL/GenBank/DDBJ whole genome shotgun (WGS) entry which is preliminary data.</text>
</comment>
<evidence type="ECO:0000313" key="1">
    <source>
        <dbReference type="EMBL" id="KAF2422857.1"/>
    </source>
</evidence>
<proteinExistence type="predicted"/>
<organism evidence="1 2">
    <name type="scientific">Tothia fuscella</name>
    <dbReference type="NCBI Taxonomy" id="1048955"/>
    <lineage>
        <taxon>Eukaryota</taxon>
        <taxon>Fungi</taxon>
        <taxon>Dikarya</taxon>
        <taxon>Ascomycota</taxon>
        <taxon>Pezizomycotina</taxon>
        <taxon>Dothideomycetes</taxon>
        <taxon>Pleosporomycetidae</taxon>
        <taxon>Venturiales</taxon>
        <taxon>Cylindrosympodiaceae</taxon>
        <taxon>Tothia</taxon>
    </lineage>
</organism>
<keyword evidence="2" id="KW-1185">Reference proteome</keyword>
<evidence type="ECO:0000313" key="2">
    <source>
        <dbReference type="Proteomes" id="UP000800235"/>
    </source>
</evidence>
<dbReference type="AlphaFoldDB" id="A0A9P4NIT8"/>
<gene>
    <name evidence="1" type="ORF">EJ08DRAFT_701471</name>
</gene>
<accession>A0A9P4NIT8</accession>
<reference evidence="1" key="1">
    <citation type="journal article" date="2020" name="Stud. Mycol.">
        <title>101 Dothideomycetes genomes: a test case for predicting lifestyles and emergence of pathogens.</title>
        <authorList>
            <person name="Haridas S."/>
            <person name="Albert R."/>
            <person name="Binder M."/>
            <person name="Bloem J."/>
            <person name="Labutti K."/>
            <person name="Salamov A."/>
            <person name="Andreopoulos B."/>
            <person name="Baker S."/>
            <person name="Barry K."/>
            <person name="Bills G."/>
            <person name="Bluhm B."/>
            <person name="Cannon C."/>
            <person name="Castanera R."/>
            <person name="Culley D."/>
            <person name="Daum C."/>
            <person name="Ezra D."/>
            <person name="Gonzalez J."/>
            <person name="Henrissat B."/>
            <person name="Kuo A."/>
            <person name="Liang C."/>
            <person name="Lipzen A."/>
            <person name="Lutzoni F."/>
            <person name="Magnuson J."/>
            <person name="Mondo S."/>
            <person name="Nolan M."/>
            <person name="Ohm R."/>
            <person name="Pangilinan J."/>
            <person name="Park H.-J."/>
            <person name="Ramirez L."/>
            <person name="Alfaro M."/>
            <person name="Sun H."/>
            <person name="Tritt A."/>
            <person name="Yoshinaga Y."/>
            <person name="Zwiers L.-H."/>
            <person name="Turgeon B."/>
            <person name="Goodwin S."/>
            <person name="Spatafora J."/>
            <person name="Crous P."/>
            <person name="Grigoriev I."/>
        </authorList>
    </citation>
    <scope>NUCLEOTIDE SEQUENCE</scope>
    <source>
        <strain evidence="1">CBS 130266</strain>
    </source>
</reference>
<name>A0A9P4NIT8_9PEZI</name>